<reference evidence="2 3" key="1">
    <citation type="submission" date="2018-11" db="EMBL/GenBank/DDBJ databases">
        <title>Phylogenetic determinants of toxin gene distribution in genomes of Brevibacillus laterosporus.</title>
        <authorList>
            <person name="Glare T.R."/>
            <person name="Durrant A."/>
            <person name="Berry C."/>
            <person name="Palma L."/>
            <person name="Ormskirk M."/>
            <person name="Cox M.O."/>
        </authorList>
    </citation>
    <scope>NUCLEOTIDE SEQUENCE [LARGE SCALE GENOMIC DNA]</scope>
    <source>
        <strain evidence="2 3">1821L</strain>
    </source>
</reference>
<protein>
    <submittedName>
        <fullName evidence="2">Uncharacterized protein</fullName>
    </submittedName>
</protein>
<dbReference type="AlphaFoldDB" id="A0A518V6V3"/>
<keyword evidence="3" id="KW-1185">Reference proteome</keyword>
<gene>
    <name evidence="2" type="ORF">EEL30_10540</name>
</gene>
<keyword evidence="1" id="KW-0472">Membrane</keyword>
<sequence>MISKIVKTIVLIFTAFGLSYGIASNQPLIDSSSLFRTFLMHALYIILSLYLLYNFYKRKEKILAFLTLFIFILLIIYTFMLF</sequence>
<evidence type="ECO:0000256" key="1">
    <source>
        <dbReference type="SAM" id="Phobius"/>
    </source>
</evidence>
<dbReference type="Proteomes" id="UP000319432">
    <property type="component" value="Chromosome"/>
</dbReference>
<name>A0A518V6V3_BRELA</name>
<dbReference type="EMBL" id="CP033464">
    <property type="protein sequence ID" value="QDX92704.1"/>
    <property type="molecule type" value="Genomic_DNA"/>
</dbReference>
<evidence type="ECO:0000313" key="2">
    <source>
        <dbReference type="EMBL" id="QDX92704.1"/>
    </source>
</evidence>
<evidence type="ECO:0000313" key="3">
    <source>
        <dbReference type="Proteomes" id="UP000319432"/>
    </source>
</evidence>
<keyword evidence="1" id="KW-1133">Transmembrane helix</keyword>
<accession>A0A518V6V3</accession>
<feature type="transmembrane region" description="Helical" evidence="1">
    <location>
        <begin position="62"/>
        <end position="80"/>
    </location>
</feature>
<proteinExistence type="predicted"/>
<feature type="transmembrane region" description="Helical" evidence="1">
    <location>
        <begin position="33"/>
        <end position="53"/>
    </location>
</feature>
<keyword evidence="1" id="KW-0812">Transmembrane</keyword>
<organism evidence="2 3">
    <name type="scientific">Brevibacillus laterosporus</name>
    <name type="common">Bacillus laterosporus</name>
    <dbReference type="NCBI Taxonomy" id="1465"/>
    <lineage>
        <taxon>Bacteria</taxon>
        <taxon>Bacillati</taxon>
        <taxon>Bacillota</taxon>
        <taxon>Bacilli</taxon>
        <taxon>Bacillales</taxon>
        <taxon>Paenibacillaceae</taxon>
        <taxon>Brevibacillus</taxon>
    </lineage>
</organism>